<dbReference type="Pfam" id="PF12957">
    <property type="entry name" value="DUF3846"/>
    <property type="match status" value="1"/>
</dbReference>
<proteinExistence type="predicted"/>
<dbReference type="GeneID" id="77471533"/>
<sequence>MNQDKIKEIKQKYPKGTRLMLNSMDDPHHPVPSGTLGTVETVDDMGTIHMKWDNGQSLGLIVGEDSFYVIESVQNQEKIREADEKIRVLVVEPMKEPKVEYIENTLDGMQRVVGGLIEEIDLNDNTVLVCNEEGKLMNLQANRRVGRDVIAGTFFIAGDDGSEDLVSLTDEQVNEYKERFHELEEIEQQEVFEKIEITIRGF</sequence>
<comment type="caution">
    <text evidence="3">The sequence shown here is derived from an EMBL/GenBank/DDBJ whole genome shotgun (WGS) entry which is preliminary data.</text>
</comment>
<evidence type="ECO:0000259" key="2">
    <source>
        <dbReference type="Pfam" id="PF14192"/>
    </source>
</evidence>
<dbReference type="InterPro" id="IPR025463">
    <property type="entry name" value="DUF4314"/>
</dbReference>
<keyword evidence="4" id="KW-1185">Reference proteome</keyword>
<organism evidence="3 4">
    <name type="scientific">Faecalibacillus faecis</name>
    <dbReference type="NCBI Taxonomy" id="1982628"/>
    <lineage>
        <taxon>Bacteria</taxon>
        <taxon>Bacillati</taxon>
        <taxon>Bacillota</taxon>
        <taxon>Erysipelotrichia</taxon>
        <taxon>Erysipelotrichales</taxon>
        <taxon>Coprobacillaceae</taxon>
        <taxon>Faecalibacillus</taxon>
    </lineage>
</organism>
<evidence type="ECO:0000313" key="3">
    <source>
        <dbReference type="EMBL" id="PST38268.1"/>
    </source>
</evidence>
<feature type="domain" description="DUF4314" evidence="2">
    <location>
        <begin position="3"/>
        <end position="69"/>
    </location>
</feature>
<evidence type="ECO:0000313" key="4">
    <source>
        <dbReference type="Proteomes" id="UP000241201"/>
    </source>
</evidence>
<dbReference type="InterPro" id="IPR024559">
    <property type="entry name" value="DUF3846"/>
</dbReference>
<protein>
    <submittedName>
        <fullName evidence="3">Uncharacterized protein</fullName>
    </submittedName>
</protein>
<dbReference type="EMBL" id="PYLP01000016">
    <property type="protein sequence ID" value="PST38268.1"/>
    <property type="molecule type" value="Genomic_DNA"/>
</dbReference>
<name>A0A2T3FSL2_9FIRM</name>
<evidence type="ECO:0000259" key="1">
    <source>
        <dbReference type="Pfam" id="PF12957"/>
    </source>
</evidence>
<reference evidence="4" key="1">
    <citation type="submission" date="2018-03" db="EMBL/GenBank/DDBJ databases">
        <title>Lachnoclostridium SNUG30370 gen.nov., sp.nov., isolated from human faeces.</title>
        <authorList>
            <person name="Seo B."/>
            <person name="Jeon K."/>
            <person name="Ko G."/>
        </authorList>
    </citation>
    <scope>NUCLEOTIDE SEQUENCE [LARGE SCALE GENOMIC DNA]</scope>
    <source>
        <strain evidence="4">SNUG30370</strain>
    </source>
</reference>
<dbReference type="Pfam" id="PF14192">
    <property type="entry name" value="DUF4314"/>
    <property type="match status" value="1"/>
</dbReference>
<dbReference type="RefSeq" id="WP_106988541.1">
    <property type="nucleotide sequence ID" value="NZ_JBBNHF010000009.1"/>
</dbReference>
<dbReference type="AlphaFoldDB" id="A0A2T3FSL2"/>
<feature type="domain" description="DUF3846" evidence="1">
    <location>
        <begin position="86"/>
        <end position="181"/>
    </location>
</feature>
<gene>
    <name evidence="3" type="ORF">C7U55_10580</name>
</gene>
<dbReference type="Proteomes" id="UP000241201">
    <property type="component" value="Unassembled WGS sequence"/>
</dbReference>
<accession>A0A2T3FSL2</accession>